<evidence type="ECO:0000313" key="2">
    <source>
        <dbReference type="EMBL" id="EOA88374.1"/>
    </source>
</evidence>
<dbReference type="RefSeq" id="XP_008023823.1">
    <property type="nucleotide sequence ID" value="XM_008025632.1"/>
</dbReference>
<dbReference type="PROSITE" id="PS51257">
    <property type="entry name" value="PROKAR_LIPOPROTEIN"/>
    <property type="match status" value="1"/>
</dbReference>
<dbReference type="PANTHER" id="PTHR39142:SF1">
    <property type="entry name" value="AEL197CP"/>
    <property type="match status" value="1"/>
</dbReference>
<accession>R0KGG3</accession>
<keyword evidence="3" id="KW-1185">Reference proteome</keyword>
<reference evidence="2 3" key="2">
    <citation type="journal article" date="2013" name="PLoS Genet.">
        <title>Comparative genome structure, secondary metabolite, and effector coding capacity across Cochliobolus pathogens.</title>
        <authorList>
            <person name="Condon B.J."/>
            <person name="Leng Y."/>
            <person name="Wu D."/>
            <person name="Bushley K.E."/>
            <person name="Ohm R.A."/>
            <person name="Otillar R."/>
            <person name="Martin J."/>
            <person name="Schackwitz W."/>
            <person name="Grimwood J."/>
            <person name="MohdZainudin N."/>
            <person name="Xue C."/>
            <person name="Wang R."/>
            <person name="Manning V.A."/>
            <person name="Dhillon B."/>
            <person name="Tu Z.J."/>
            <person name="Steffenson B.J."/>
            <person name="Salamov A."/>
            <person name="Sun H."/>
            <person name="Lowry S."/>
            <person name="LaButti K."/>
            <person name="Han J."/>
            <person name="Copeland A."/>
            <person name="Lindquist E."/>
            <person name="Barry K."/>
            <person name="Schmutz J."/>
            <person name="Baker S.E."/>
            <person name="Ciuffetti L.M."/>
            <person name="Grigoriev I.V."/>
            <person name="Zhong S."/>
            <person name="Turgeon B.G."/>
        </authorList>
    </citation>
    <scope>NUCLEOTIDE SEQUENCE [LARGE SCALE GENOMIC DNA]</scope>
    <source>
        <strain evidence="3">28A</strain>
    </source>
</reference>
<dbReference type="EMBL" id="KB908537">
    <property type="protein sequence ID" value="EOA88374.1"/>
    <property type="molecule type" value="Genomic_DNA"/>
</dbReference>
<dbReference type="PANTHER" id="PTHR39142">
    <property type="entry name" value="MID1P"/>
    <property type="match status" value="1"/>
</dbReference>
<protein>
    <recommendedName>
        <fullName evidence="4">Calcium channel subunit Mid1</fullName>
    </recommendedName>
</protein>
<feature type="region of interest" description="Disordered" evidence="1">
    <location>
        <begin position="159"/>
        <end position="178"/>
    </location>
</feature>
<dbReference type="eggNOG" id="ENOG502QTA4">
    <property type="taxonomic scope" value="Eukaryota"/>
</dbReference>
<dbReference type="InterPro" id="IPR024338">
    <property type="entry name" value="MID1/Yam8"/>
</dbReference>
<dbReference type="GO" id="GO:0005262">
    <property type="term" value="F:calcium channel activity"/>
    <property type="evidence" value="ECO:0007669"/>
    <property type="project" value="InterPro"/>
</dbReference>
<dbReference type="GO" id="GO:0098703">
    <property type="term" value="P:calcium ion import across plasma membrane"/>
    <property type="evidence" value="ECO:0007669"/>
    <property type="project" value="InterPro"/>
</dbReference>
<dbReference type="GeneID" id="19400495"/>
<organism evidence="2 3">
    <name type="scientific">Exserohilum turcicum (strain 28A)</name>
    <name type="common">Northern leaf blight fungus</name>
    <name type="synonym">Setosphaeria turcica</name>
    <dbReference type="NCBI Taxonomy" id="671987"/>
    <lineage>
        <taxon>Eukaryota</taxon>
        <taxon>Fungi</taxon>
        <taxon>Dikarya</taxon>
        <taxon>Ascomycota</taxon>
        <taxon>Pezizomycotina</taxon>
        <taxon>Dothideomycetes</taxon>
        <taxon>Pleosporomycetidae</taxon>
        <taxon>Pleosporales</taxon>
        <taxon>Pleosporineae</taxon>
        <taxon>Pleosporaceae</taxon>
        <taxon>Exserohilum</taxon>
    </lineage>
</organism>
<dbReference type="Proteomes" id="UP000016935">
    <property type="component" value="Unassembled WGS sequence"/>
</dbReference>
<name>R0KGG3_EXST2</name>
<evidence type="ECO:0008006" key="4">
    <source>
        <dbReference type="Google" id="ProtNLM"/>
    </source>
</evidence>
<proteinExistence type="predicted"/>
<gene>
    <name evidence="2" type="ORF">SETTUDRAFT_168307</name>
</gene>
<sequence length="669" mass="74098">MQRPKPSPLQSRLLAYSFAAVSCLALWDSFAPRAFAHAQVLTPPDTNHPDAPILHALAGDDLPHIEDAVYGRGEGSGYEPEFGYLDRSLIGRQAQDMNTLVNNQKMERDIDPEKTLYFVLEKSQLRLRRAIEVSQDALEARGTDNTSHEARHGGLAVADVGDGTAGEGPEELEKRQTGSTHVWITANTCQQPMPNGNATEASKSHPQLVMYVSTSPNNKNPGPDSTDNLMTNLTTGLFNGGYASLDFNTSSDVYIGISAPKLNADWFGSWHFELAVSTDGPYHNYNESDPFLYMIDTDSESALFITYDLGDSNSTEAVDKWKEQNPFKMYAFEAGEYTPITGMERSYCAIRDQFNVNTTKNFTIDSRITTKFGKDMGDDYPKAQFHVRNLQAATTYNGFVVIDGSQDPTYIAGAGMIRGGGRVFQAFNWTTKADDNCQVISDLDFCDSVAYAVPSNRSFKFNDTALAEIYDNQARAYYANFTKSLAQVACDARPESQYSLARTCEDCARDYKNWLCMVLIPRCEDWSASDSFLQPRNIDSPFPNGSLPLQTDASLQFNQTYRKNTGFTQSRNPLIDQAIQPGPYKEMKPCDDLCFDIVRSCPPQLAFGCPTGEQRNVMYGQRDEDPNRLTCNFPGAVVKLNAKAGAGILDVRLGSMLVVVGLVAAVLWY</sequence>
<dbReference type="Pfam" id="PF12929">
    <property type="entry name" value="Mid1"/>
    <property type="match status" value="1"/>
</dbReference>
<dbReference type="HOGENOM" id="CLU_018731_0_0_1"/>
<evidence type="ECO:0000256" key="1">
    <source>
        <dbReference type="SAM" id="MobiDB-lite"/>
    </source>
</evidence>
<dbReference type="STRING" id="671987.R0KGG3"/>
<dbReference type="OrthoDB" id="5405745at2759"/>
<evidence type="ECO:0000313" key="3">
    <source>
        <dbReference type="Proteomes" id="UP000016935"/>
    </source>
</evidence>
<dbReference type="AlphaFoldDB" id="R0KGG3"/>
<reference evidence="2 3" key="1">
    <citation type="journal article" date="2012" name="PLoS Pathog.">
        <title>Diverse lifestyles and strategies of plant pathogenesis encoded in the genomes of eighteen Dothideomycetes fungi.</title>
        <authorList>
            <person name="Ohm R.A."/>
            <person name="Feau N."/>
            <person name="Henrissat B."/>
            <person name="Schoch C.L."/>
            <person name="Horwitz B.A."/>
            <person name="Barry K.W."/>
            <person name="Condon B.J."/>
            <person name="Copeland A.C."/>
            <person name="Dhillon B."/>
            <person name="Glaser F."/>
            <person name="Hesse C.N."/>
            <person name="Kosti I."/>
            <person name="LaButti K."/>
            <person name="Lindquist E.A."/>
            <person name="Lucas S."/>
            <person name="Salamov A.A."/>
            <person name="Bradshaw R.E."/>
            <person name="Ciuffetti L."/>
            <person name="Hamelin R.C."/>
            <person name="Kema G.H.J."/>
            <person name="Lawrence C."/>
            <person name="Scott J.A."/>
            <person name="Spatafora J.W."/>
            <person name="Turgeon B.G."/>
            <person name="de Wit P.J.G.M."/>
            <person name="Zhong S."/>
            <person name="Goodwin S.B."/>
            <person name="Grigoriev I.V."/>
        </authorList>
    </citation>
    <scope>NUCLEOTIDE SEQUENCE [LARGE SCALE GENOMIC DNA]</scope>
    <source>
        <strain evidence="3">28A</strain>
    </source>
</reference>